<dbReference type="InterPro" id="IPR009075">
    <property type="entry name" value="AcylCo_DH/oxidase_C"/>
</dbReference>
<dbReference type="SUPFAM" id="SSF47203">
    <property type="entry name" value="Acyl-CoA dehydrogenase C-terminal domain-like"/>
    <property type="match status" value="1"/>
</dbReference>
<dbReference type="Pfam" id="PF02770">
    <property type="entry name" value="Acyl-CoA_dh_M"/>
    <property type="match status" value="1"/>
</dbReference>
<keyword evidence="6 11" id="KW-0285">Flavoprotein</keyword>
<dbReference type="InterPro" id="IPR006089">
    <property type="entry name" value="Acyl-CoA_DH_CS"/>
</dbReference>
<dbReference type="EC" id="1.3.8.4" evidence="4"/>
<dbReference type="Gene3D" id="1.10.540.10">
    <property type="entry name" value="Acyl-CoA dehydrogenase/oxidase, N-terminal domain"/>
    <property type="match status" value="1"/>
</dbReference>
<evidence type="ECO:0000256" key="6">
    <source>
        <dbReference type="ARBA" id="ARBA00022630"/>
    </source>
</evidence>
<name>A0ABV2MXV7_9HYPH</name>
<keyword evidence="16" id="KW-1185">Reference proteome</keyword>
<evidence type="ECO:0000259" key="12">
    <source>
        <dbReference type="Pfam" id="PF00441"/>
    </source>
</evidence>
<reference evidence="15 16" key="1">
    <citation type="submission" date="2024-06" db="EMBL/GenBank/DDBJ databases">
        <title>Genomic Encyclopedia of Type Strains, Phase IV (KMG-IV): sequencing the most valuable type-strain genomes for metagenomic binning, comparative biology and taxonomic classification.</title>
        <authorList>
            <person name="Goeker M."/>
        </authorList>
    </citation>
    <scope>NUCLEOTIDE SEQUENCE [LARGE SCALE GENOMIC DNA]</scope>
    <source>
        <strain evidence="15 16">DSM 27865</strain>
    </source>
</reference>
<comment type="catalytic activity">
    <reaction evidence="10">
        <text>3-methylbutanoyl-CoA + oxidized [electron-transfer flavoprotein] + H(+) = 3-methylbut-2-enoyl-CoA + reduced [electron-transfer flavoprotein]</text>
        <dbReference type="Rhea" id="RHEA:12276"/>
        <dbReference type="Rhea" id="RHEA-COMP:10685"/>
        <dbReference type="Rhea" id="RHEA-COMP:10686"/>
        <dbReference type="ChEBI" id="CHEBI:15378"/>
        <dbReference type="ChEBI" id="CHEBI:57344"/>
        <dbReference type="ChEBI" id="CHEBI:57345"/>
        <dbReference type="ChEBI" id="CHEBI:57692"/>
        <dbReference type="ChEBI" id="CHEBI:58307"/>
        <dbReference type="EC" id="1.3.8.4"/>
    </reaction>
</comment>
<evidence type="ECO:0000259" key="13">
    <source>
        <dbReference type="Pfam" id="PF02770"/>
    </source>
</evidence>
<dbReference type="InterPro" id="IPR013786">
    <property type="entry name" value="AcylCoA_DH/ox_N"/>
</dbReference>
<evidence type="ECO:0000256" key="9">
    <source>
        <dbReference type="ARBA" id="ARBA00023002"/>
    </source>
</evidence>
<dbReference type="Gene3D" id="2.40.110.10">
    <property type="entry name" value="Butyryl-CoA Dehydrogenase, subunit A, domain 2"/>
    <property type="match status" value="1"/>
</dbReference>
<dbReference type="Pfam" id="PF02771">
    <property type="entry name" value="Acyl-CoA_dh_N"/>
    <property type="match status" value="1"/>
</dbReference>
<dbReference type="SUPFAM" id="SSF56645">
    <property type="entry name" value="Acyl-CoA dehydrogenase NM domain-like"/>
    <property type="match status" value="1"/>
</dbReference>
<dbReference type="Gene3D" id="1.20.140.10">
    <property type="entry name" value="Butyryl-CoA Dehydrogenase, subunit A, domain 3"/>
    <property type="match status" value="1"/>
</dbReference>
<proteinExistence type="inferred from homology"/>
<evidence type="ECO:0000259" key="14">
    <source>
        <dbReference type="Pfam" id="PF02771"/>
    </source>
</evidence>
<dbReference type="InterPro" id="IPR037069">
    <property type="entry name" value="AcylCoA_DH/ox_N_sf"/>
</dbReference>
<evidence type="ECO:0000256" key="1">
    <source>
        <dbReference type="ARBA" id="ARBA00001974"/>
    </source>
</evidence>
<comment type="cofactor">
    <cofactor evidence="1 11">
        <name>FAD</name>
        <dbReference type="ChEBI" id="CHEBI:57692"/>
    </cofactor>
</comment>
<dbReference type="InterPro" id="IPR006091">
    <property type="entry name" value="Acyl-CoA_Oxase/DH_mid-dom"/>
</dbReference>
<organism evidence="15 16">
    <name type="scientific">Aquamicrobium terrae</name>
    <dbReference type="NCBI Taxonomy" id="1324945"/>
    <lineage>
        <taxon>Bacteria</taxon>
        <taxon>Pseudomonadati</taxon>
        <taxon>Pseudomonadota</taxon>
        <taxon>Alphaproteobacteria</taxon>
        <taxon>Hyphomicrobiales</taxon>
        <taxon>Phyllobacteriaceae</taxon>
        <taxon>Aquamicrobium</taxon>
    </lineage>
</organism>
<evidence type="ECO:0000256" key="11">
    <source>
        <dbReference type="RuleBase" id="RU362125"/>
    </source>
</evidence>
<evidence type="ECO:0000256" key="5">
    <source>
        <dbReference type="ARBA" id="ARBA00018258"/>
    </source>
</evidence>
<dbReference type="PANTHER" id="PTHR43884">
    <property type="entry name" value="ACYL-COA DEHYDROGENASE"/>
    <property type="match status" value="1"/>
</dbReference>
<evidence type="ECO:0000256" key="3">
    <source>
        <dbReference type="ARBA" id="ARBA00009347"/>
    </source>
</evidence>
<feature type="domain" description="Acyl-CoA dehydrogenase/oxidase N-terminal" evidence="14">
    <location>
        <begin position="12"/>
        <end position="123"/>
    </location>
</feature>
<comment type="similarity">
    <text evidence="3 11">Belongs to the acyl-CoA dehydrogenase family.</text>
</comment>
<gene>
    <name evidence="15" type="ORF">ABID37_000913</name>
</gene>
<dbReference type="PROSITE" id="PS00073">
    <property type="entry name" value="ACYL_COA_DH_2"/>
    <property type="match status" value="1"/>
</dbReference>
<dbReference type="EMBL" id="JBEPML010000002">
    <property type="protein sequence ID" value="MET3790722.1"/>
    <property type="molecule type" value="Genomic_DNA"/>
</dbReference>
<dbReference type="RefSeq" id="WP_354192917.1">
    <property type="nucleotide sequence ID" value="NZ_JBEPML010000002.1"/>
</dbReference>
<evidence type="ECO:0000313" key="15">
    <source>
        <dbReference type="EMBL" id="MET3790722.1"/>
    </source>
</evidence>
<comment type="caution">
    <text evidence="15">The sequence shown here is derived from an EMBL/GenBank/DDBJ whole genome shotgun (WGS) entry which is preliminary data.</text>
</comment>
<protein>
    <recommendedName>
        <fullName evidence="5">Isovaleryl-CoA dehydrogenase, mitochondrial</fullName>
        <ecNumber evidence="4">1.3.8.4</ecNumber>
    </recommendedName>
</protein>
<evidence type="ECO:0000313" key="16">
    <source>
        <dbReference type="Proteomes" id="UP001549076"/>
    </source>
</evidence>
<evidence type="ECO:0000256" key="2">
    <source>
        <dbReference type="ARBA" id="ARBA00004898"/>
    </source>
</evidence>
<dbReference type="PIRSF" id="PIRSF016578">
    <property type="entry name" value="HsaA"/>
    <property type="match status" value="1"/>
</dbReference>
<evidence type="ECO:0000256" key="8">
    <source>
        <dbReference type="ARBA" id="ARBA00022946"/>
    </source>
</evidence>
<dbReference type="InterPro" id="IPR034183">
    <property type="entry name" value="IVD"/>
</dbReference>
<sequence length="387" mass="41971">MYTQALDFGLEEDVAALRDLVHRFAQEKVAPLAAEIDRSNEFPAHLWEEMGGLGLLGMTADPAFGGTGMGYLAHVVAMEELSRASASVALSYGAHSNLCVNQINRWGTPAQKEKYLPTLCAGKAVGALAMSEPGAGSDVVSMRLRAEKKNDRFVLNGTKMWITNGPDADTLVVYAKTDPERKSRGITAFLIQKDFKGFSVAQKLDKLGMRGSNTGELVFDNVEVPFENVLGEEGKGVEVLMSGLDYERTVLAGGPLGIMAACLDVAVPYARERKQFDRPIGDFQLVQGKLADMYTTLNACRAYVYAVASACDRGQTTRKDAAGCILYAAEKATQTALDAIQLLGGNGYINDYPTGRLLRDAKLYEIGAGTSEIRRWLIGREIMSEEN</sequence>
<evidence type="ECO:0000256" key="4">
    <source>
        <dbReference type="ARBA" id="ARBA00012044"/>
    </source>
</evidence>
<keyword evidence="7 11" id="KW-0274">FAD</keyword>
<feature type="domain" description="Acyl-CoA oxidase/dehydrogenase middle" evidence="13">
    <location>
        <begin position="127"/>
        <end position="222"/>
    </location>
</feature>
<dbReference type="Pfam" id="PF00441">
    <property type="entry name" value="Acyl-CoA_dh_1"/>
    <property type="match status" value="1"/>
</dbReference>
<feature type="domain" description="Acyl-CoA dehydrogenase/oxidase C-terminal" evidence="12">
    <location>
        <begin position="234"/>
        <end position="382"/>
    </location>
</feature>
<dbReference type="PROSITE" id="PS00072">
    <property type="entry name" value="ACYL_COA_DH_1"/>
    <property type="match status" value="1"/>
</dbReference>
<dbReference type="CDD" id="cd01156">
    <property type="entry name" value="IVD"/>
    <property type="match status" value="1"/>
</dbReference>
<dbReference type="PANTHER" id="PTHR43884:SF12">
    <property type="entry name" value="ISOVALERYL-COA DEHYDROGENASE, MITOCHONDRIAL-RELATED"/>
    <property type="match status" value="1"/>
</dbReference>
<evidence type="ECO:0000256" key="7">
    <source>
        <dbReference type="ARBA" id="ARBA00022827"/>
    </source>
</evidence>
<dbReference type="InterPro" id="IPR036250">
    <property type="entry name" value="AcylCo_DH-like_C"/>
</dbReference>
<keyword evidence="9 11" id="KW-0560">Oxidoreductase</keyword>
<keyword evidence="8" id="KW-0809">Transit peptide</keyword>
<dbReference type="GO" id="GO:0008470">
    <property type="term" value="F:3-methylbutanoyl-CoA dehydrogenase activity"/>
    <property type="evidence" value="ECO:0007669"/>
    <property type="project" value="UniProtKB-EC"/>
</dbReference>
<comment type="pathway">
    <text evidence="2">Amino-acid degradation; L-leucine degradation; (S)-3-hydroxy-3-methylglutaryl-CoA from 3-isovaleryl-CoA: step 1/3.</text>
</comment>
<dbReference type="Proteomes" id="UP001549076">
    <property type="component" value="Unassembled WGS sequence"/>
</dbReference>
<evidence type="ECO:0000256" key="10">
    <source>
        <dbReference type="ARBA" id="ARBA00052875"/>
    </source>
</evidence>
<accession>A0ABV2MXV7</accession>
<dbReference type="InterPro" id="IPR009100">
    <property type="entry name" value="AcylCoA_DH/oxidase_NM_dom_sf"/>
</dbReference>
<dbReference type="InterPro" id="IPR046373">
    <property type="entry name" value="Acyl-CoA_Oxase/DH_mid-dom_sf"/>
</dbReference>